<keyword evidence="9 10" id="KW-0472">Membrane</keyword>
<comment type="subcellular location">
    <subcellularLocation>
        <location evidence="1">Mitochondrion inner membrane</location>
        <topology evidence="1">Multi-pass membrane protein</topology>
    </subcellularLocation>
</comment>
<evidence type="ECO:0000256" key="7">
    <source>
        <dbReference type="ARBA" id="ARBA00022989"/>
    </source>
</evidence>
<feature type="repeat" description="Solcar" evidence="10">
    <location>
        <begin position="85"/>
        <end position="168"/>
    </location>
</feature>
<keyword evidence="5" id="KW-0677">Repeat</keyword>
<reference evidence="13" key="1">
    <citation type="submission" date="2021-03" db="EMBL/GenBank/DDBJ databases">
        <authorList>
            <person name="Bekaert M."/>
        </authorList>
    </citation>
    <scope>NUCLEOTIDE SEQUENCE</scope>
</reference>
<dbReference type="EMBL" id="CAJPWZ010001502">
    <property type="protein sequence ID" value="CAG2217070.1"/>
    <property type="molecule type" value="Genomic_DNA"/>
</dbReference>
<dbReference type="PANTHER" id="PTHR45667">
    <property type="entry name" value="S-ADENOSYLMETHIONINE MITOCHONDRIAL CARRIER PROTEIN"/>
    <property type="match status" value="1"/>
</dbReference>
<feature type="repeat" description="Solcar" evidence="10">
    <location>
        <begin position="4"/>
        <end position="77"/>
    </location>
</feature>
<evidence type="ECO:0000256" key="10">
    <source>
        <dbReference type="PROSITE-ProRule" id="PRU00282"/>
    </source>
</evidence>
<sequence>MTDTDFRVALLAGAAAGSSVDVSLFPLDTVKTRLQSHAGFWKSGGFRGIYSGLLSVTIGAAPTAAVFFCTYETTKNFASSVGLSKSLPIVHMAGASFGEMTCCLIRVPVEVIKQRAQVFTNTSSYSVLRNTLQSEGFRGLYRGYLSTVIREVPFSFMQFPMWEYFKILWSREQGKPVDPWQSSICGAVAGSIASGITTPLDVAKTRIMLAEKNSALASGSIPHAIKIIFLEKGVKGLFSGIIPRVIWISIGGAIFLGVYEKVKLICNKHFTEEGYL</sequence>
<keyword evidence="7 12" id="KW-1133">Transmembrane helix</keyword>
<evidence type="ECO:0000256" key="6">
    <source>
        <dbReference type="ARBA" id="ARBA00022792"/>
    </source>
</evidence>
<organism evidence="13 14">
    <name type="scientific">Mytilus edulis</name>
    <name type="common">Blue mussel</name>
    <dbReference type="NCBI Taxonomy" id="6550"/>
    <lineage>
        <taxon>Eukaryota</taxon>
        <taxon>Metazoa</taxon>
        <taxon>Spiralia</taxon>
        <taxon>Lophotrochozoa</taxon>
        <taxon>Mollusca</taxon>
        <taxon>Bivalvia</taxon>
        <taxon>Autobranchia</taxon>
        <taxon>Pteriomorphia</taxon>
        <taxon>Mytilida</taxon>
        <taxon>Mytiloidea</taxon>
        <taxon>Mytilidae</taxon>
        <taxon>Mytilinae</taxon>
        <taxon>Mytilus</taxon>
    </lineage>
</organism>
<dbReference type="FunFam" id="1.50.40.10:FF:000018">
    <property type="entry name" value="S-adenosylmethionine mitochondrial carrier protein-like"/>
    <property type="match status" value="1"/>
</dbReference>
<evidence type="ECO:0000256" key="4">
    <source>
        <dbReference type="ARBA" id="ARBA00022692"/>
    </source>
</evidence>
<evidence type="ECO:0000313" key="14">
    <source>
        <dbReference type="Proteomes" id="UP000683360"/>
    </source>
</evidence>
<comment type="similarity">
    <text evidence="2 11">Belongs to the mitochondrial carrier (TC 2.A.29) family.</text>
</comment>
<proteinExistence type="inferred from homology"/>
<evidence type="ECO:0000256" key="1">
    <source>
        <dbReference type="ARBA" id="ARBA00004448"/>
    </source>
</evidence>
<keyword evidence="3 11" id="KW-0813">Transport</keyword>
<dbReference type="OrthoDB" id="276989at2759"/>
<dbReference type="PROSITE" id="PS50920">
    <property type="entry name" value="SOLCAR"/>
    <property type="match status" value="3"/>
</dbReference>
<keyword evidence="4 10" id="KW-0812">Transmembrane</keyword>
<evidence type="ECO:0000313" key="13">
    <source>
        <dbReference type="EMBL" id="CAG2217070.1"/>
    </source>
</evidence>
<name>A0A8S3S5B6_MYTED</name>
<feature type="repeat" description="Solcar" evidence="10">
    <location>
        <begin position="177"/>
        <end position="265"/>
    </location>
</feature>
<dbReference type="Proteomes" id="UP000683360">
    <property type="component" value="Unassembled WGS sequence"/>
</dbReference>
<feature type="transmembrane region" description="Helical" evidence="12">
    <location>
        <begin position="48"/>
        <end position="68"/>
    </location>
</feature>
<feature type="transmembrane region" description="Helical" evidence="12">
    <location>
        <begin position="236"/>
        <end position="259"/>
    </location>
</feature>
<evidence type="ECO:0000256" key="9">
    <source>
        <dbReference type="ARBA" id="ARBA00023136"/>
    </source>
</evidence>
<keyword evidence="6" id="KW-0999">Mitochondrion inner membrane</keyword>
<evidence type="ECO:0000256" key="8">
    <source>
        <dbReference type="ARBA" id="ARBA00023128"/>
    </source>
</evidence>
<dbReference type="GO" id="GO:0005743">
    <property type="term" value="C:mitochondrial inner membrane"/>
    <property type="evidence" value="ECO:0007669"/>
    <property type="project" value="UniProtKB-SubCell"/>
</dbReference>
<evidence type="ECO:0000256" key="11">
    <source>
        <dbReference type="RuleBase" id="RU000488"/>
    </source>
</evidence>
<dbReference type="InterPro" id="IPR023395">
    <property type="entry name" value="MCP_dom_sf"/>
</dbReference>
<dbReference type="SUPFAM" id="SSF103506">
    <property type="entry name" value="Mitochondrial carrier"/>
    <property type="match status" value="1"/>
</dbReference>
<comment type="caution">
    <text evidence="13">The sequence shown here is derived from an EMBL/GenBank/DDBJ whole genome shotgun (WGS) entry which is preliminary data.</text>
</comment>
<evidence type="ECO:0000256" key="2">
    <source>
        <dbReference type="ARBA" id="ARBA00006375"/>
    </source>
</evidence>
<evidence type="ECO:0000256" key="3">
    <source>
        <dbReference type="ARBA" id="ARBA00022448"/>
    </source>
</evidence>
<dbReference type="Gene3D" id="1.50.40.10">
    <property type="entry name" value="Mitochondrial carrier domain"/>
    <property type="match status" value="1"/>
</dbReference>
<keyword evidence="8" id="KW-0496">Mitochondrion</keyword>
<dbReference type="AlphaFoldDB" id="A0A8S3S5B6"/>
<gene>
    <name evidence="13" type="ORF">MEDL_30778</name>
</gene>
<dbReference type="InterPro" id="IPR018108">
    <property type="entry name" value="MCP_transmembrane"/>
</dbReference>
<evidence type="ECO:0000256" key="5">
    <source>
        <dbReference type="ARBA" id="ARBA00022737"/>
    </source>
</evidence>
<evidence type="ECO:0000256" key="12">
    <source>
        <dbReference type="SAM" id="Phobius"/>
    </source>
</evidence>
<accession>A0A8S3S5B6</accession>
<protein>
    <submittedName>
        <fullName evidence="13">SLC25A26</fullName>
    </submittedName>
</protein>
<keyword evidence="14" id="KW-1185">Reference proteome</keyword>
<dbReference type="Pfam" id="PF00153">
    <property type="entry name" value="Mito_carr"/>
    <property type="match status" value="3"/>
</dbReference>